<accession>A0A7Z1DTX6</accession>
<feature type="compositionally biased region" description="Basic residues" evidence="1">
    <location>
        <begin position="341"/>
        <end position="355"/>
    </location>
</feature>
<protein>
    <recommendedName>
        <fullName evidence="2">TniQ domain-containing protein</fullName>
    </recommendedName>
</protein>
<dbReference type="EMBL" id="NEFY01000007">
    <property type="protein sequence ID" value="OZC35871.1"/>
    <property type="molecule type" value="Genomic_DNA"/>
</dbReference>
<dbReference type="AlphaFoldDB" id="A0A7Z1DTX6"/>
<gene>
    <name evidence="3" type="ORF">B9Q17_12380</name>
</gene>
<evidence type="ECO:0000313" key="3">
    <source>
        <dbReference type="EMBL" id="OZC35871.1"/>
    </source>
</evidence>
<comment type="caution">
    <text evidence="3">The sequence shown here is derived from an EMBL/GenBank/DDBJ whole genome shotgun (WGS) entry which is preliminary data.</text>
</comment>
<feature type="domain" description="TniQ" evidence="2">
    <location>
        <begin position="24"/>
        <end position="160"/>
    </location>
</feature>
<evidence type="ECO:0000313" key="4">
    <source>
        <dbReference type="Proteomes" id="UP000216984"/>
    </source>
</evidence>
<feature type="region of interest" description="Disordered" evidence="1">
    <location>
        <begin position="335"/>
        <end position="361"/>
    </location>
</feature>
<name>A0A7Z1DTX6_9GAMM</name>
<dbReference type="RefSeq" id="WP_094625214.1">
    <property type="nucleotide sequence ID" value="NZ_NEFY01000007.1"/>
</dbReference>
<evidence type="ECO:0000256" key="1">
    <source>
        <dbReference type="SAM" id="MobiDB-lite"/>
    </source>
</evidence>
<dbReference type="InterPro" id="IPR009492">
    <property type="entry name" value="TniQ"/>
</dbReference>
<keyword evidence="4" id="KW-1185">Reference proteome</keyword>
<organism evidence="3 4">
    <name type="scientific">Marinobacter vinifirmus</name>
    <dbReference type="NCBI Taxonomy" id="355591"/>
    <lineage>
        <taxon>Bacteria</taxon>
        <taxon>Pseudomonadati</taxon>
        <taxon>Pseudomonadota</taxon>
        <taxon>Gammaproteobacteria</taxon>
        <taxon>Pseudomonadales</taxon>
        <taxon>Marinobacteraceae</taxon>
        <taxon>Marinobacter</taxon>
    </lineage>
</organism>
<dbReference type="Pfam" id="PF06527">
    <property type="entry name" value="TniQ"/>
    <property type="match status" value="1"/>
</dbReference>
<dbReference type="Proteomes" id="UP000216984">
    <property type="component" value="Unassembled WGS sequence"/>
</dbReference>
<proteinExistence type="predicted"/>
<sequence>MAAAYTWHSGSHALKAQWPVPTPILPDEILSSWLVRTALRQGCSPMTLAATIWPGWRMWTLDTDRSLSFDRLRILSMRSGIDPDAIRAATLHPTISKIQQNPLAKKATWPWTLTIGARNVKRRSGLQYCPLCLEEDASPYFRLNWRFAWHTGCQRHQCTLLDRCWNCQSPIEPHRLTELAPNATTCPTCGELLADALTEGIDPYAAALQQATDQALVTGFFRQPIAEGTVFDWFQLLNFFVSLIRRSACTNTDTQSHLFQLLDIDVPDGFPLHSGTNTEWLPIASRQALLRTVWSFITVSQEDFKSKLIESGISKQGLTEDIDSVPPAIQDLLHQLPDAKRKPRKTATTRKPGPRPRREVERMMARLQRKLEMRQR</sequence>
<evidence type="ECO:0000259" key="2">
    <source>
        <dbReference type="Pfam" id="PF06527"/>
    </source>
</evidence>
<reference evidence="3 4" key="1">
    <citation type="submission" date="2017-06" db="EMBL/GenBank/DDBJ databases">
        <title>Draft genome sequence of the halophilic bacterium Marinobacter vinifirmus FB1.</title>
        <authorList>
            <person name="Stepanov V.G."/>
            <person name="Roberts D.J."/>
            <person name="Fox G.E."/>
        </authorList>
    </citation>
    <scope>NUCLEOTIDE SEQUENCE [LARGE SCALE GENOMIC DNA]</scope>
    <source>
        <strain evidence="3 4">FB1</strain>
    </source>
</reference>